<comment type="caution">
    <text evidence="1">The sequence shown here is derived from an EMBL/GenBank/DDBJ whole genome shotgun (WGS) entry which is preliminary data.</text>
</comment>
<name>A0AAD3T7Y5_NEPGR</name>
<dbReference type="AlphaFoldDB" id="A0AAD3T7Y5"/>
<reference evidence="1" key="1">
    <citation type="submission" date="2023-05" db="EMBL/GenBank/DDBJ databases">
        <title>Nepenthes gracilis genome sequencing.</title>
        <authorList>
            <person name="Fukushima K."/>
        </authorList>
    </citation>
    <scope>NUCLEOTIDE SEQUENCE</scope>
    <source>
        <strain evidence="1">SING2019-196</strain>
    </source>
</reference>
<keyword evidence="2" id="KW-1185">Reference proteome</keyword>
<proteinExistence type="predicted"/>
<sequence>MEAEHRAAEVWSHLSGCNKSVFLRKSCNGYYLVWSMGMAEMGTRILIKKFEGPTRFHLDDYPHLRDGDR</sequence>
<evidence type="ECO:0000313" key="1">
    <source>
        <dbReference type="EMBL" id="GMH23676.1"/>
    </source>
</evidence>
<gene>
    <name evidence="1" type="ORF">Nepgr_025519</name>
</gene>
<dbReference type="Proteomes" id="UP001279734">
    <property type="component" value="Unassembled WGS sequence"/>
</dbReference>
<organism evidence="1 2">
    <name type="scientific">Nepenthes gracilis</name>
    <name type="common">Slender pitcher plant</name>
    <dbReference type="NCBI Taxonomy" id="150966"/>
    <lineage>
        <taxon>Eukaryota</taxon>
        <taxon>Viridiplantae</taxon>
        <taxon>Streptophyta</taxon>
        <taxon>Embryophyta</taxon>
        <taxon>Tracheophyta</taxon>
        <taxon>Spermatophyta</taxon>
        <taxon>Magnoliopsida</taxon>
        <taxon>eudicotyledons</taxon>
        <taxon>Gunneridae</taxon>
        <taxon>Pentapetalae</taxon>
        <taxon>Caryophyllales</taxon>
        <taxon>Nepenthaceae</taxon>
        <taxon>Nepenthes</taxon>
    </lineage>
</organism>
<dbReference type="EMBL" id="BSYO01000026">
    <property type="protein sequence ID" value="GMH23676.1"/>
    <property type="molecule type" value="Genomic_DNA"/>
</dbReference>
<protein>
    <submittedName>
        <fullName evidence="1">Uncharacterized protein</fullName>
    </submittedName>
</protein>
<accession>A0AAD3T7Y5</accession>
<evidence type="ECO:0000313" key="2">
    <source>
        <dbReference type="Proteomes" id="UP001279734"/>
    </source>
</evidence>